<dbReference type="InterPro" id="IPR010255">
    <property type="entry name" value="Haem_peroxidase_sf"/>
</dbReference>
<dbReference type="PROSITE" id="PS00436">
    <property type="entry name" value="PEROXIDASE_2"/>
    <property type="match status" value="1"/>
</dbReference>
<dbReference type="Pfam" id="PF00141">
    <property type="entry name" value="peroxidase"/>
    <property type="match status" value="1"/>
</dbReference>
<evidence type="ECO:0000256" key="3">
    <source>
        <dbReference type="ARBA" id="ARBA00022617"/>
    </source>
</evidence>
<evidence type="ECO:0000259" key="13">
    <source>
        <dbReference type="PROSITE" id="PS50873"/>
    </source>
</evidence>
<reference evidence="14" key="1">
    <citation type="journal article" date="2021" name="Nat. Commun.">
        <title>Genetic determinants of endophytism in the Arabidopsis root mycobiome.</title>
        <authorList>
            <person name="Mesny F."/>
            <person name="Miyauchi S."/>
            <person name="Thiergart T."/>
            <person name="Pickel B."/>
            <person name="Atanasova L."/>
            <person name="Karlsson M."/>
            <person name="Huettel B."/>
            <person name="Barry K.W."/>
            <person name="Haridas S."/>
            <person name="Chen C."/>
            <person name="Bauer D."/>
            <person name="Andreopoulos W."/>
            <person name="Pangilinan J."/>
            <person name="LaButti K."/>
            <person name="Riley R."/>
            <person name="Lipzen A."/>
            <person name="Clum A."/>
            <person name="Drula E."/>
            <person name="Henrissat B."/>
            <person name="Kohler A."/>
            <person name="Grigoriev I.V."/>
            <person name="Martin F.M."/>
            <person name="Hacquard S."/>
        </authorList>
    </citation>
    <scope>NUCLEOTIDE SEQUENCE</scope>
    <source>
        <strain evidence="14">MPI-CAGE-CH-0235</strain>
    </source>
</reference>
<comment type="cofactor">
    <cofactor evidence="9">
        <name>heme b</name>
        <dbReference type="ChEBI" id="CHEBI:60344"/>
    </cofactor>
    <text evidence="9">Binds 1 heme b (iron(II)-protoporphyrin IX) group per subunit.</text>
</comment>
<comment type="cofactor">
    <cofactor evidence="9 12">
        <name>Ca(2+)</name>
        <dbReference type="ChEBI" id="CHEBI:29108"/>
    </cofactor>
    <text evidence="9 12">Binds 2 calcium ions per subunit.</text>
</comment>
<dbReference type="GO" id="GO:0000302">
    <property type="term" value="P:response to reactive oxygen species"/>
    <property type="evidence" value="ECO:0007669"/>
    <property type="project" value="TreeGrafter"/>
</dbReference>
<accession>A0A8K0WNV3</accession>
<feature type="binding site" evidence="9">
    <location>
        <position position="278"/>
    </location>
    <ligand>
        <name>Ca(2+)</name>
        <dbReference type="ChEBI" id="CHEBI:29108"/>
        <label>2</label>
    </ligand>
</feature>
<feature type="binding site" evidence="9">
    <location>
        <position position="254"/>
    </location>
    <ligand>
        <name>Ca(2+)</name>
        <dbReference type="ChEBI" id="CHEBI:29108"/>
        <label>2</label>
    </ligand>
</feature>
<dbReference type="EMBL" id="JAGPNK010000010">
    <property type="protein sequence ID" value="KAH7312646.1"/>
    <property type="molecule type" value="Genomic_DNA"/>
</dbReference>
<evidence type="ECO:0000256" key="5">
    <source>
        <dbReference type="ARBA" id="ARBA00023002"/>
    </source>
</evidence>
<evidence type="ECO:0000256" key="4">
    <source>
        <dbReference type="ARBA" id="ARBA00022723"/>
    </source>
</evidence>
<evidence type="ECO:0000256" key="12">
    <source>
        <dbReference type="RuleBase" id="RU363051"/>
    </source>
</evidence>
<feature type="active site" description="Proton acceptor" evidence="8">
    <location>
        <position position="128"/>
    </location>
</feature>
<evidence type="ECO:0000313" key="14">
    <source>
        <dbReference type="EMBL" id="KAH7312646.1"/>
    </source>
</evidence>
<proteinExistence type="inferred from homology"/>
<dbReference type="GO" id="GO:0020037">
    <property type="term" value="F:heme binding"/>
    <property type="evidence" value="ECO:0007669"/>
    <property type="project" value="UniProtKB-UniRule"/>
</dbReference>
<evidence type="ECO:0000256" key="8">
    <source>
        <dbReference type="PIRSR" id="PIRSR601621-1"/>
    </source>
</evidence>
<feature type="binding site" evidence="9">
    <location>
        <position position="146"/>
    </location>
    <ligand>
        <name>Ca(2+)</name>
        <dbReference type="ChEBI" id="CHEBI:29108"/>
        <label>1</label>
    </ligand>
</feature>
<dbReference type="PRINTS" id="PR00462">
    <property type="entry name" value="LIGNINASE"/>
</dbReference>
<feature type="chain" id="PRO_5035488755" description="Peroxidase" evidence="12">
    <location>
        <begin position="21"/>
        <end position="396"/>
    </location>
</feature>
<keyword evidence="15" id="KW-1185">Reference proteome</keyword>
<evidence type="ECO:0000256" key="11">
    <source>
        <dbReference type="PIRSR" id="PIRSR601621-4"/>
    </source>
</evidence>
<keyword evidence="12" id="KW-0732">Signal</keyword>
<keyword evidence="2 12" id="KW-0575">Peroxidase</keyword>
<name>A0A8K0WNV3_9HYPO</name>
<evidence type="ECO:0000256" key="6">
    <source>
        <dbReference type="ARBA" id="ARBA00023004"/>
    </source>
</evidence>
<dbReference type="InterPro" id="IPR001621">
    <property type="entry name" value="Ligninase"/>
</dbReference>
<feature type="disulfide bond" evidence="11">
    <location>
        <begin position="94"/>
        <end position="351"/>
    </location>
</feature>
<feature type="binding site" evidence="9">
    <location>
        <position position="142"/>
    </location>
    <ligand>
        <name>Ca(2+)</name>
        <dbReference type="ChEBI" id="CHEBI:29108"/>
        <label>1</label>
    </ligand>
</feature>
<keyword evidence="4 9" id="KW-0479">Metal-binding</keyword>
<feature type="signal peptide" evidence="12">
    <location>
        <begin position="1"/>
        <end position="20"/>
    </location>
</feature>
<feature type="binding site" evidence="9">
    <location>
        <position position="129"/>
    </location>
    <ligand>
        <name>Ca(2+)</name>
        <dbReference type="ChEBI" id="CHEBI:29108"/>
        <label>1</label>
    </ligand>
</feature>
<organism evidence="14 15">
    <name type="scientific">Stachybotrys elegans</name>
    <dbReference type="NCBI Taxonomy" id="80388"/>
    <lineage>
        <taxon>Eukaryota</taxon>
        <taxon>Fungi</taxon>
        <taxon>Dikarya</taxon>
        <taxon>Ascomycota</taxon>
        <taxon>Pezizomycotina</taxon>
        <taxon>Sordariomycetes</taxon>
        <taxon>Hypocreomycetidae</taxon>
        <taxon>Hypocreales</taxon>
        <taxon>Stachybotryaceae</taxon>
        <taxon>Stachybotrys</taxon>
    </lineage>
</organism>
<dbReference type="EC" id="1.11.1.-" evidence="12"/>
<keyword evidence="3 9" id="KW-0349">Heme</keyword>
<dbReference type="PANTHER" id="PTHR31356:SF66">
    <property type="entry name" value="CATALASE-PEROXIDASE"/>
    <property type="match status" value="1"/>
</dbReference>
<dbReference type="InterPro" id="IPR002016">
    <property type="entry name" value="Haem_peroxidase"/>
</dbReference>
<comment type="caution">
    <text evidence="14">The sequence shown here is derived from an EMBL/GenBank/DDBJ whole genome shotgun (WGS) entry which is preliminary data.</text>
</comment>
<keyword evidence="5 12" id="KW-0560">Oxidoreductase</keyword>
<evidence type="ECO:0000256" key="9">
    <source>
        <dbReference type="PIRSR" id="PIRSR601621-2"/>
    </source>
</evidence>
<keyword evidence="11" id="KW-1015">Disulfide bond</keyword>
<dbReference type="GO" id="GO:0042744">
    <property type="term" value="P:hydrogen peroxide catabolic process"/>
    <property type="evidence" value="ECO:0007669"/>
    <property type="project" value="TreeGrafter"/>
</dbReference>
<dbReference type="GO" id="GO:0034599">
    <property type="term" value="P:cellular response to oxidative stress"/>
    <property type="evidence" value="ECO:0007669"/>
    <property type="project" value="InterPro"/>
</dbReference>
<feature type="site" description="Transition state stabilizer" evidence="10">
    <location>
        <position position="124"/>
    </location>
</feature>
<dbReference type="Gene3D" id="1.10.520.10">
    <property type="match status" value="1"/>
</dbReference>
<dbReference type="PANTHER" id="PTHR31356">
    <property type="entry name" value="THYLAKOID LUMENAL 29 KDA PROTEIN, CHLOROPLASTIC-RELATED"/>
    <property type="match status" value="1"/>
</dbReference>
<feature type="domain" description="Plant heme peroxidase family profile" evidence="13">
    <location>
        <begin position="117"/>
        <end position="254"/>
    </location>
</feature>
<dbReference type="SUPFAM" id="SSF48113">
    <property type="entry name" value="Heme-dependent peroxidases"/>
    <property type="match status" value="1"/>
</dbReference>
<dbReference type="GO" id="GO:0004601">
    <property type="term" value="F:peroxidase activity"/>
    <property type="evidence" value="ECO:0007669"/>
    <property type="project" value="UniProtKB-KW"/>
</dbReference>
<keyword evidence="6 9" id="KW-0408">Iron</keyword>
<feature type="binding site" description="axial binding residue" evidence="9">
    <location>
        <position position="253"/>
    </location>
    <ligand>
        <name>heme b</name>
        <dbReference type="ChEBI" id="CHEBI:60344"/>
    </ligand>
    <ligandPart>
        <name>Fe</name>
        <dbReference type="ChEBI" id="CHEBI:18248"/>
    </ligandPart>
</feature>
<feature type="binding site" evidence="9">
    <location>
        <position position="271"/>
    </location>
    <ligand>
        <name>Ca(2+)</name>
        <dbReference type="ChEBI" id="CHEBI:29108"/>
        <label>2</label>
    </ligand>
</feature>
<evidence type="ECO:0000256" key="1">
    <source>
        <dbReference type="ARBA" id="ARBA00006089"/>
    </source>
</evidence>
<feature type="binding site" evidence="9">
    <location>
        <position position="144"/>
    </location>
    <ligand>
        <name>Ca(2+)</name>
        <dbReference type="ChEBI" id="CHEBI:29108"/>
        <label>1</label>
    </ligand>
</feature>
<keyword evidence="7" id="KW-0325">Glycoprotein</keyword>
<sequence>MRSSIPLVLAALAGLQAALAYPGMGQKLEEIKKLKPRQSSEMIGDLAYLEDDELTPTGRAVRDILNGDAQGEDLTSTYLLPPPRDSAACAADTCCIWKYIANEMRDAMIGSALRCNNVARAAVRLGFHDAGTWSKSTGTGGGADGSVVLAGECEARTDNLGLAEICTQMRTWYNKYKGYGVSMADLIQMAANVGTVVCPLGPRVRSFVGRLDSSQPSPTGLLPSPFDSVDDMLELFADKTIDAHDLVALVGAHSTSQQRFVDTSRAGDPQDRTPGVWDVNFYGETMNANSPRRIFKFQSDILLSQDPRTRPTWLAFTNQVTGQIPWNLAYARAYVRLSLLGVYNINSLTECTKVLPPIVVGTFLNPDQILLDLFLNGPRNTAASDVLFNGDLLSVL</sequence>
<dbReference type="FunFam" id="1.10.520.10:FF:000021">
    <property type="entry name" value="Peroxidase"/>
    <property type="match status" value="1"/>
</dbReference>
<keyword evidence="9 12" id="KW-0106">Calcium</keyword>
<comment type="similarity">
    <text evidence="1 12">Belongs to the peroxidase family. Ligninase subfamily.</text>
</comment>
<dbReference type="AlphaFoldDB" id="A0A8K0WNV3"/>
<dbReference type="InterPro" id="IPR019794">
    <property type="entry name" value="Peroxidases_AS"/>
</dbReference>
<dbReference type="InterPro" id="IPR044831">
    <property type="entry name" value="Ccp1-like"/>
</dbReference>
<feature type="binding site" evidence="9">
    <location>
        <position position="273"/>
    </location>
    <ligand>
        <name>Ca(2+)</name>
        <dbReference type="ChEBI" id="CHEBI:29108"/>
        <label>2</label>
    </ligand>
</feature>
<feature type="disulfide bond" evidence="11">
    <location>
        <begin position="115"/>
        <end position="198"/>
    </location>
</feature>
<evidence type="ECO:0000313" key="15">
    <source>
        <dbReference type="Proteomes" id="UP000813444"/>
    </source>
</evidence>
<evidence type="ECO:0000256" key="2">
    <source>
        <dbReference type="ARBA" id="ARBA00022559"/>
    </source>
</evidence>
<gene>
    <name evidence="14" type="ORF">B0I35DRAFT_356858</name>
</gene>
<dbReference type="PROSITE" id="PS50873">
    <property type="entry name" value="PEROXIDASE_4"/>
    <property type="match status" value="1"/>
</dbReference>
<evidence type="ECO:0000256" key="10">
    <source>
        <dbReference type="PIRSR" id="PIRSR601621-3"/>
    </source>
</evidence>
<dbReference type="Gene3D" id="1.10.420.10">
    <property type="entry name" value="Peroxidase, domain 2"/>
    <property type="match status" value="1"/>
</dbReference>
<dbReference type="GO" id="GO:0046872">
    <property type="term" value="F:metal ion binding"/>
    <property type="evidence" value="ECO:0007669"/>
    <property type="project" value="UniProtKB-UniRule"/>
</dbReference>
<evidence type="ECO:0000256" key="7">
    <source>
        <dbReference type="ARBA" id="ARBA00023180"/>
    </source>
</evidence>
<dbReference type="PRINTS" id="PR00458">
    <property type="entry name" value="PEROXIDASE"/>
</dbReference>
<dbReference type="Proteomes" id="UP000813444">
    <property type="component" value="Unassembled WGS sequence"/>
</dbReference>
<dbReference type="OrthoDB" id="2113341at2759"/>
<protein>
    <recommendedName>
        <fullName evidence="12">Peroxidase</fullName>
        <ecNumber evidence="12">1.11.1.-</ecNumber>
    </recommendedName>
</protein>